<protein>
    <submittedName>
        <fullName evidence="10">ABC transporter ATP-binding protein</fullName>
    </submittedName>
</protein>
<dbReference type="InterPro" id="IPR017871">
    <property type="entry name" value="ABC_transporter-like_CS"/>
</dbReference>
<dbReference type="SUPFAM" id="SSF52540">
    <property type="entry name" value="P-loop containing nucleoside triphosphate hydrolases"/>
    <property type="match status" value="1"/>
</dbReference>
<keyword evidence="6 7" id="KW-0472">Membrane</keyword>
<reference evidence="10 11" key="1">
    <citation type="submission" date="2018-09" db="EMBL/GenBank/DDBJ databases">
        <title>Murine metabolic-syndrome-specific gut microbial biobank.</title>
        <authorList>
            <person name="Liu C."/>
        </authorList>
    </citation>
    <scope>NUCLEOTIDE SEQUENCE [LARGE SCALE GENOMIC DNA]</scope>
    <source>
        <strain evidence="10 11">C-30</strain>
    </source>
</reference>
<feature type="transmembrane region" description="Helical" evidence="7">
    <location>
        <begin position="85"/>
        <end position="105"/>
    </location>
</feature>
<feature type="transmembrane region" description="Helical" evidence="7">
    <location>
        <begin position="268"/>
        <end position="290"/>
    </location>
</feature>
<organism evidence="10 11">
    <name type="scientific">Ligilactobacillus murinus</name>
    <dbReference type="NCBI Taxonomy" id="1622"/>
    <lineage>
        <taxon>Bacteria</taxon>
        <taxon>Bacillati</taxon>
        <taxon>Bacillota</taxon>
        <taxon>Bacilli</taxon>
        <taxon>Lactobacillales</taxon>
        <taxon>Lactobacillaceae</taxon>
        <taxon>Ligilactobacillus</taxon>
    </lineage>
</organism>
<dbReference type="InterPro" id="IPR039421">
    <property type="entry name" value="Type_1_exporter"/>
</dbReference>
<dbReference type="GO" id="GO:0005886">
    <property type="term" value="C:plasma membrane"/>
    <property type="evidence" value="ECO:0007669"/>
    <property type="project" value="UniProtKB-SubCell"/>
</dbReference>
<dbReference type="InterPro" id="IPR027417">
    <property type="entry name" value="P-loop_NTPase"/>
</dbReference>
<gene>
    <name evidence="10" type="ORF">D6C19_09585</name>
</gene>
<dbReference type="InterPro" id="IPR003439">
    <property type="entry name" value="ABC_transporter-like_ATP-bd"/>
</dbReference>
<dbReference type="OrthoDB" id="1672195at2"/>
<keyword evidence="3" id="KW-0547">Nucleotide-binding</keyword>
<dbReference type="Gene3D" id="3.40.50.300">
    <property type="entry name" value="P-loop containing nucleotide triphosphate hydrolases"/>
    <property type="match status" value="1"/>
</dbReference>
<evidence type="ECO:0000313" key="11">
    <source>
        <dbReference type="Proteomes" id="UP000289316"/>
    </source>
</evidence>
<dbReference type="InterPro" id="IPR036640">
    <property type="entry name" value="ABC1_TM_sf"/>
</dbReference>
<dbReference type="InterPro" id="IPR011527">
    <property type="entry name" value="ABC1_TM_dom"/>
</dbReference>
<evidence type="ECO:0000256" key="4">
    <source>
        <dbReference type="ARBA" id="ARBA00022840"/>
    </source>
</evidence>
<evidence type="ECO:0000313" key="10">
    <source>
        <dbReference type="EMBL" id="RXV67096.1"/>
    </source>
</evidence>
<dbReference type="Pfam" id="PF00664">
    <property type="entry name" value="ABC_membrane"/>
    <property type="match status" value="1"/>
</dbReference>
<evidence type="ECO:0000256" key="7">
    <source>
        <dbReference type="SAM" id="Phobius"/>
    </source>
</evidence>
<dbReference type="AlphaFoldDB" id="A0A4Q2ABW4"/>
<evidence type="ECO:0000259" key="9">
    <source>
        <dbReference type="PROSITE" id="PS50929"/>
    </source>
</evidence>
<feature type="domain" description="ABC transmembrane type-1" evidence="9">
    <location>
        <begin position="140"/>
        <end position="325"/>
    </location>
</feature>
<dbReference type="InterPro" id="IPR003593">
    <property type="entry name" value="AAA+_ATPase"/>
</dbReference>
<feature type="transmembrane region" description="Helical" evidence="7">
    <location>
        <begin position="182"/>
        <end position="199"/>
    </location>
</feature>
<feature type="transmembrane region" description="Helical" evidence="7">
    <location>
        <begin position="49"/>
        <end position="73"/>
    </location>
</feature>
<evidence type="ECO:0000256" key="1">
    <source>
        <dbReference type="ARBA" id="ARBA00004651"/>
    </source>
</evidence>
<evidence type="ECO:0000256" key="2">
    <source>
        <dbReference type="ARBA" id="ARBA00022692"/>
    </source>
</evidence>
<sequence length="557" mass="62314">MGYCLINITLPFIQMLMISKNFNNSSIIQIHIHRRKHMFYKYCSKKNSFLFFLLAFTKASESVFIAFIVSLYINLAQTQNYHGLFFVSVLSMGGILLFTLLNFGYQKVRATLLKEVNIKIKNDLVAYLLGTDNALQLDASYLTNDLKQLETARIEGQLNITIFAFEFLLALVAALAGNLLLTLVYFVASILPVALQRLFQKKITATSKAWQESNSTYTTKVNELLKNLLVIKLYDVRKLFSAKMSDPIGNLEEALKKMKAYIGYTNEVFIGTTLTTSIIVSFSLGVYLTMQHQITLGTFLMISQLSNNFTSPLMSLVSNLNTLKTTNTIYQKYLTAKKTKRVLDLPSATDFASLDLNQVSYKELYHELDLSVSKHEKLLWTAPSGFGKTTLFKILLGELTPGTGTYELNGAPVDRASVHAYFAHVAQEPRIFADTLRFNLCLGKDISKEKLAQVLDLTGLTELVAQRGLDSSLKADGSDLSGGQKQRIELARALLQERQVLLVDEGTSALDPKLSELIHQKAIATFDGTVIEIAHKLSPKEQKLFTKTLALNELNKA</sequence>
<comment type="subcellular location">
    <subcellularLocation>
        <location evidence="1">Cell membrane</location>
        <topology evidence="1">Multi-pass membrane protein</topology>
    </subcellularLocation>
</comment>
<dbReference type="PANTHER" id="PTHR24221:SF654">
    <property type="entry name" value="ATP-BINDING CASSETTE SUB-FAMILY B MEMBER 6"/>
    <property type="match status" value="1"/>
</dbReference>
<dbReference type="GO" id="GO:0005524">
    <property type="term" value="F:ATP binding"/>
    <property type="evidence" value="ECO:0007669"/>
    <property type="project" value="UniProtKB-KW"/>
</dbReference>
<dbReference type="CDD" id="cd03228">
    <property type="entry name" value="ABCC_MRP_Like"/>
    <property type="match status" value="1"/>
</dbReference>
<dbReference type="SUPFAM" id="SSF90123">
    <property type="entry name" value="ABC transporter transmembrane region"/>
    <property type="match status" value="1"/>
</dbReference>
<dbReference type="GO" id="GO:0034040">
    <property type="term" value="F:ATPase-coupled lipid transmembrane transporter activity"/>
    <property type="evidence" value="ECO:0007669"/>
    <property type="project" value="TreeGrafter"/>
</dbReference>
<name>A0A4Q2ABW4_9LACO</name>
<dbReference type="Proteomes" id="UP000289316">
    <property type="component" value="Unassembled WGS sequence"/>
</dbReference>
<dbReference type="Gene3D" id="1.20.1560.10">
    <property type="entry name" value="ABC transporter type 1, transmembrane domain"/>
    <property type="match status" value="1"/>
</dbReference>
<dbReference type="PROSITE" id="PS50893">
    <property type="entry name" value="ABC_TRANSPORTER_2"/>
    <property type="match status" value="1"/>
</dbReference>
<dbReference type="PANTHER" id="PTHR24221">
    <property type="entry name" value="ATP-BINDING CASSETTE SUB-FAMILY B"/>
    <property type="match status" value="1"/>
</dbReference>
<keyword evidence="2 7" id="KW-0812">Transmembrane</keyword>
<evidence type="ECO:0000256" key="6">
    <source>
        <dbReference type="ARBA" id="ARBA00023136"/>
    </source>
</evidence>
<dbReference type="Pfam" id="PF00005">
    <property type="entry name" value="ABC_tran"/>
    <property type="match status" value="1"/>
</dbReference>
<evidence type="ECO:0000259" key="8">
    <source>
        <dbReference type="PROSITE" id="PS50893"/>
    </source>
</evidence>
<keyword evidence="4 10" id="KW-0067">ATP-binding</keyword>
<comment type="caution">
    <text evidence="10">The sequence shown here is derived from an EMBL/GenBank/DDBJ whole genome shotgun (WGS) entry which is preliminary data.</text>
</comment>
<accession>A0A4Q2ABW4</accession>
<feature type="domain" description="ABC transporter" evidence="8">
    <location>
        <begin position="340"/>
        <end position="557"/>
    </location>
</feature>
<evidence type="ECO:0000256" key="5">
    <source>
        <dbReference type="ARBA" id="ARBA00022989"/>
    </source>
</evidence>
<dbReference type="PROSITE" id="PS00211">
    <property type="entry name" value="ABC_TRANSPORTER_1"/>
    <property type="match status" value="1"/>
</dbReference>
<dbReference type="EMBL" id="QZFR01000086">
    <property type="protein sequence ID" value="RXV67096.1"/>
    <property type="molecule type" value="Genomic_DNA"/>
</dbReference>
<dbReference type="SMART" id="SM00382">
    <property type="entry name" value="AAA"/>
    <property type="match status" value="1"/>
</dbReference>
<keyword evidence="5 7" id="KW-1133">Transmembrane helix</keyword>
<proteinExistence type="predicted"/>
<evidence type="ECO:0000256" key="3">
    <source>
        <dbReference type="ARBA" id="ARBA00022741"/>
    </source>
</evidence>
<dbReference type="PROSITE" id="PS50929">
    <property type="entry name" value="ABC_TM1F"/>
    <property type="match status" value="1"/>
</dbReference>
<dbReference type="GO" id="GO:0016887">
    <property type="term" value="F:ATP hydrolysis activity"/>
    <property type="evidence" value="ECO:0007669"/>
    <property type="project" value="InterPro"/>
</dbReference>
<dbReference type="GO" id="GO:0140359">
    <property type="term" value="F:ABC-type transporter activity"/>
    <property type="evidence" value="ECO:0007669"/>
    <property type="project" value="InterPro"/>
</dbReference>